<evidence type="ECO:0000313" key="1">
    <source>
        <dbReference type="EMBL" id="AOA59385.1"/>
    </source>
</evidence>
<organism evidence="1 2">
    <name type="scientific">Acinetobacter larvae</name>
    <dbReference type="NCBI Taxonomy" id="1789224"/>
    <lineage>
        <taxon>Bacteria</taxon>
        <taxon>Pseudomonadati</taxon>
        <taxon>Pseudomonadota</taxon>
        <taxon>Gammaproteobacteria</taxon>
        <taxon>Moraxellales</taxon>
        <taxon>Moraxellaceae</taxon>
        <taxon>Acinetobacter</taxon>
    </lineage>
</organism>
<dbReference type="KEGG" id="ala:BFG52_14190"/>
<dbReference type="OrthoDB" id="6672593at2"/>
<accession>A0A1B2M2F9</accession>
<dbReference type="Proteomes" id="UP000093391">
    <property type="component" value="Chromosome"/>
</dbReference>
<protein>
    <submittedName>
        <fullName evidence="1">Uncharacterized protein</fullName>
    </submittedName>
</protein>
<reference evidence="1 2" key="1">
    <citation type="submission" date="2016-08" db="EMBL/GenBank/DDBJ databases">
        <authorList>
            <person name="Seilhamer J.J."/>
        </authorList>
    </citation>
    <scope>NUCLEOTIDE SEQUENCE [LARGE SCALE GENOMIC DNA]</scope>
    <source>
        <strain evidence="1 2">BRTC-1</strain>
    </source>
</reference>
<proteinExistence type="predicted"/>
<dbReference type="STRING" id="1789224.BFG52_14190"/>
<dbReference type="AlphaFoldDB" id="A0A1B2M2F9"/>
<dbReference type="RefSeq" id="WP_067557631.1">
    <property type="nucleotide sequence ID" value="NZ_CP016895.1"/>
</dbReference>
<keyword evidence="2" id="KW-1185">Reference proteome</keyword>
<sequence>MSNSIPKPTQGFSASPASAQQKYQLYPPNFWYRTVLQGLIVPELPPPLHYFNFRAVMGLDYLPIVQYPAPHSASAKECAVVMSSISAHMNGHFRQYNLAEHCYFNTAHYNYADHSALLGQFPSFVLHRWDDELSVTLNIHTQTSQYTCYSRFWFDLFEFWSMPCWVEGSLYYKQQHYSIAHWGSFEYARSLHMPYVQPAFYCYQLIQLDQQRQLICIQLRNRLNQVLLSKIFLRHIVAAFGQAQEQLVFQKAVQLYIHRVYPKVATPNGQWMYLAREFEWQATDSNYHIRVVGQSRGDYKFGAAAGYAGSFQYQVQLNDEYFSGEAAYCEYIDCRALNWQEQDQEQRSPAKITATEALIYKNNAKNKFFT</sequence>
<evidence type="ECO:0000313" key="2">
    <source>
        <dbReference type="Proteomes" id="UP000093391"/>
    </source>
</evidence>
<dbReference type="EMBL" id="CP016895">
    <property type="protein sequence ID" value="AOA59385.1"/>
    <property type="molecule type" value="Genomic_DNA"/>
</dbReference>
<gene>
    <name evidence="1" type="ORF">BFG52_14190</name>
</gene>
<name>A0A1B2M2F9_9GAMM</name>